<feature type="transmembrane region" description="Helical" evidence="1">
    <location>
        <begin position="35"/>
        <end position="58"/>
    </location>
</feature>
<accession>A0ABV9VT70</accession>
<protein>
    <submittedName>
        <fullName evidence="2">Uncharacterized protein</fullName>
    </submittedName>
</protein>
<evidence type="ECO:0000256" key="1">
    <source>
        <dbReference type="SAM" id="Phobius"/>
    </source>
</evidence>
<keyword evidence="1" id="KW-0812">Transmembrane</keyword>
<dbReference type="Proteomes" id="UP001595912">
    <property type="component" value="Unassembled WGS sequence"/>
</dbReference>
<reference evidence="3" key="1">
    <citation type="journal article" date="2019" name="Int. J. Syst. Evol. Microbiol.">
        <title>The Global Catalogue of Microorganisms (GCM) 10K type strain sequencing project: providing services to taxonomists for standard genome sequencing and annotation.</title>
        <authorList>
            <consortium name="The Broad Institute Genomics Platform"/>
            <consortium name="The Broad Institute Genome Sequencing Center for Infectious Disease"/>
            <person name="Wu L."/>
            <person name="Ma J."/>
        </authorList>
    </citation>
    <scope>NUCLEOTIDE SEQUENCE [LARGE SCALE GENOMIC DNA]</scope>
    <source>
        <strain evidence="3">CGMCC 4.7152</strain>
    </source>
</reference>
<keyword evidence="1" id="KW-0472">Membrane</keyword>
<sequence length="267" mass="27578">MDLTQAMLAATANPPPTGIDVDQLITGERRRTRRLHAVTGVAVAAALAAGMVALPQLLPQKPSGQSPGLAPPSTVAAATRSPAACVTPSPTVKVLPGANVPAEPPLVPVTESCGAAIARLSAELTVLLPRLIPGVTFTNARDGSPLPARFEKVGGQQIGYTAGFNLPGGVMSVRTEAAGDIPAQFRAFAEKECGVPEAKCRPATIGGSELLIRNDVAGGYGIDVWAVRPDGTTLMALTRARDPGRPTPVTEQQLIDLVMTPELTMYP</sequence>
<dbReference type="EMBL" id="JBHSIU010000013">
    <property type="protein sequence ID" value="MFC4998670.1"/>
    <property type="molecule type" value="Genomic_DNA"/>
</dbReference>
<proteinExistence type="predicted"/>
<name>A0ABV9VT70_9ACTN</name>
<comment type="caution">
    <text evidence="2">The sequence shown here is derived from an EMBL/GenBank/DDBJ whole genome shotgun (WGS) entry which is preliminary data.</text>
</comment>
<keyword evidence="3" id="KW-1185">Reference proteome</keyword>
<organism evidence="2 3">
    <name type="scientific">Dactylosporangium cerinum</name>
    <dbReference type="NCBI Taxonomy" id="1434730"/>
    <lineage>
        <taxon>Bacteria</taxon>
        <taxon>Bacillati</taxon>
        <taxon>Actinomycetota</taxon>
        <taxon>Actinomycetes</taxon>
        <taxon>Micromonosporales</taxon>
        <taxon>Micromonosporaceae</taxon>
        <taxon>Dactylosporangium</taxon>
    </lineage>
</organism>
<keyword evidence="1" id="KW-1133">Transmembrane helix</keyword>
<dbReference type="RefSeq" id="WP_380114921.1">
    <property type="nucleotide sequence ID" value="NZ_JBHSIU010000013.1"/>
</dbReference>
<gene>
    <name evidence="2" type="ORF">ACFPIJ_12575</name>
</gene>
<evidence type="ECO:0000313" key="2">
    <source>
        <dbReference type="EMBL" id="MFC4998670.1"/>
    </source>
</evidence>
<evidence type="ECO:0000313" key="3">
    <source>
        <dbReference type="Proteomes" id="UP001595912"/>
    </source>
</evidence>